<organism evidence="1 2">
    <name type="scientific">Tagetes erecta</name>
    <name type="common">African marigold</name>
    <dbReference type="NCBI Taxonomy" id="13708"/>
    <lineage>
        <taxon>Eukaryota</taxon>
        <taxon>Viridiplantae</taxon>
        <taxon>Streptophyta</taxon>
        <taxon>Embryophyta</taxon>
        <taxon>Tracheophyta</taxon>
        <taxon>Spermatophyta</taxon>
        <taxon>Magnoliopsida</taxon>
        <taxon>eudicotyledons</taxon>
        <taxon>Gunneridae</taxon>
        <taxon>Pentapetalae</taxon>
        <taxon>asterids</taxon>
        <taxon>campanulids</taxon>
        <taxon>Asterales</taxon>
        <taxon>Asteraceae</taxon>
        <taxon>Asteroideae</taxon>
        <taxon>Heliantheae alliance</taxon>
        <taxon>Tageteae</taxon>
        <taxon>Tagetes</taxon>
    </lineage>
</organism>
<evidence type="ECO:0000313" key="2">
    <source>
        <dbReference type="Proteomes" id="UP001229421"/>
    </source>
</evidence>
<name>A0AAD8P2G4_TARER</name>
<accession>A0AAD8P2G4</accession>
<proteinExistence type="predicted"/>
<reference evidence="1" key="1">
    <citation type="journal article" date="2023" name="bioRxiv">
        <title>Improved chromosome-level genome assembly for marigold (Tagetes erecta).</title>
        <authorList>
            <person name="Jiang F."/>
            <person name="Yuan L."/>
            <person name="Wang S."/>
            <person name="Wang H."/>
            <person name="Xu D."/>
            <person name="Wang A."/>
            <person name="Fan W."/>
        </authorList>
    </citation>
    <scope>NUCLEOTIDE SEQUENCE</scope>
    <source>
        <strain evidence="1">WSJ</strain>
        <tissue evidence="1">Leaf</tissue>
    </source>
</reference>
<protein>
    <submittedName>
        <fullName evidence="1">Uncharacterized protein</fullName>
    </submittedName>
</protein>
<comment type="caution">
    <text evidence="1">The sequence shown here is derived from an EMBL/GenBank/DDBJ whole genome shotgun (WGS) entry which is preliminary data.</text>
</comment>
<gene>
    <name evidence="1" type="ORF">QVD17_11909</name>
</gene>
<keyword evidence="2" id="KW-1185">Reference proteome</keyword>
<dbReference type="Proteomes" id="UP001229421">
    <property type="component" value="Unassembled WGS sequence"/>
</dbReference>
<dbReference type="AlphaFoldDB" id="A0AAD8P2G4"/>
<evidence type="ECO:0000313" key="1">
    <source>
        <dbReference type="EMBL" id="KAK1429694.1"/>
    </source>
</evidence>
<sequence>MHIIWPQLQAKHQELQNFQNGRSKLLLMALATKDKETMLYELDDFGIRIACELYRVECEMIKDGTYFLNKEDPIIRLLGAEHGGRSRTVSDIIGYTKVYGGLLRNHDRDSIRQGDTMPFLRGGACSGSNGGAAYSPIELNSMVQGEKELAPIPPLALEPQLVNDFQLQPAPKVQPTPKPKMALVESDYDEVKDRDLKNALQKVNEVLEDGLLKDIFIQLSEVVGSRHYICHSSPYGMYPKQVELSVPYSQLLGAFSREWLDATVILTFAM</sequence>
<dbReference type="EMBL" id="JAUHHV010000003">
    <property type="protein sequence ID" value="KAK1429694.1"/>
    <property type="molecule type" value="Genomic_DNA"/>
</dbReference>